<evidence type="ECO:0000256" key="4">
    <source>
        <dbReference type="ARBA" id="ARBA00023128"/>
    </source>
</evidence>
<evidence type="ECO:0000313" key="7">
    <source>
        <dbReference type="EMBL" id="VDN03249.1"/>
    </source>
</evidence>
<evidence type="ECO:0000256" key="3">
    <source>
        <dbReference type="ARBA" id="ARBA00022980"/>
    </source>
</evidence>
<reference evidence="7 8" key="2">
    <citation type="submission" date="2018-11" db="EMBL/GenBank/DDBJ databases">
        <authorList>
            <consortium name="Pathogen Informatics"/>
        </authorList>
    </citation>
    <scope>NUCLEOTIDE SEQUENCE [LARGE SCALE GENOMIC DNA]</scope>
</reference>
<keyword evidence="3" id="KW-0689">Ribosomal protein</keyword>
<accession>A0A0N5CZM8</accession>
<comment type="subcellular location">
    <subcellularLocation>
        <location evidence="1">Mitochondrion</location>
    </subcellularLocation>
</comment>
<dbReference type="STRING" id="103827.A0A0N5CZM8"/>
<evidence type="ECO:0000256" key="1">
    <source>
        <dbReference type="ARBA" id="ARBA00004173"/>
    </source>
</evidence>
<dbReference type="OrthoDB" id="5980584at2759"/>
<evidence type="ECO:0000256" key="6">
    <source>
        <dbReference type="ARBA" id="ARBA00035132"/>
    </source>
</evidence>
<reference evidence="9" key="1">
    <citation type="submission" date="2017-02" db="UniProtKB">
        <authorList>
            <consortium name="WormBaseParasite"/>
        </authorList>
    </citation>
    <scope>IDENTIFICATION</scope>
</reference>
<evidence type="ECO:0000256" key="2">
    <source>
        <dbReference type="ARBA" id="ARBA00008970"/>
    </source>
</evidence>
<dbReference type="GO" id="GO:1990904">
    <property type="term" value="C:ribonucleoprotein complex"/>
    <property type="evidence" value="ECO:0007669"/>
    <property type="project" value="UniProtKB-KW"/>
</dbReference>
<evidence type="ECO:0000256" key="5">
    <source>
        <dbReference type="ARBA" id="ARBA00023274"/>
    </source>
</evidence>
<name>A0A0N5CZM8_THECL</name>
<keyword evidence="8" id="KW-1185">Reference proteome</keyword>
<comment type="similarity">
    <text evidence="2">Belongs to the mitochondrion-specific ribosomal protein mS33 family.</text>
</comment>
<dbReference type="WBParaSite" id="TCLT_0000595601-mRNA-1">
    <property type="protein sequence ID" value="TCLT_0000595601-mRNA-1"/>
    <property type="gene ID" value="TCLT_0000595601"/>
</dbReference>
<protein>
    <recommendedName>
        <fullName evidence="6">Small ribosomal subunit protein mS33</fullName>
    </recommendedName>
</protein>
<keyword evidence="4" id="KW-0496">Mitochondrion</keyword>
<dbReference type="GO" id="GO:0005840">
    <property type="term" value="C:ribosome"/>
    <property type="evidence" value="ECO:0007669"/>
    <property type="project" value="UniProtKB-KW"/>
</dbReference>
<dbReference type="InterPro" id="IPR013219">
    <property type="entry name" value="Ribosomal_mS33"/>
</dbReference>
<dbReference type="OMA" id="YSGLMWR"/>
<dbReference type="Proteomes" id="UP000276776">
    <property type="component" value="Unassembled WGS sequence"/>
</dbReference>
<sequence length="149" mass="17379">MAMRVKTLVSRTNQALRVSKTGAAVKTMKSRINLAGRGINCETDYGKHMNDLSRQIFTEPPRETESKNLKVVRVMSEEPLEQQPFKSIDYYPNQPMFHYLTKLLRFHGLYFDEHVVWREVQNRLKLARGKMLYPPIGQGKRAQLRGDKK</sequence>
<dbReference type="GO" id="GO:0005739">
    <property type="term" value="C:mitochondrion"/>
    <property type="evidence" value="ECO:0007669"/>
    <property type="project" value="UniProtKB-SubCell"/>
</dbReference>
<gene>
    <name evidence="7" type="ORF">TCLT_LOCUS5945</name>
</gene>
<dbReference type="AlphaFoldDB" id="A0A0N5CZM8"/>
<keyword evidence="5" id="KW-0687">Ribonucleoprotein</keyword>
<dbReference type="PANTHER" id="PTHR13362">
    <property type="entry name" value="MITOCHONDRIAL RIBOSOMAL PROTEIN S33"/>
    <property type="match status" value="1"/>
</dbReference>
<evidence type="ECO:0000313" key="8">
    <source>
        <dbReference type="Proteomes" id="UP000276776"/>
    </source>
</evidence>
<proteinExistence type="inferred from homology"/>
<organism evidence="9">
    <name type="scientific">Thelazia callipaeda</name>
    <name type="common">Oriental eyeworm</name>
    <name type="synonym">Parasitic nematode</name>
    <dbReference type="NCBI Taxonomy" id="103827"/>
    <lineage>
        <taxon>Eukaryota</taxon>
        <taxon>Metazoa</taxon>
        <taxon>Ecdysozoa</taxon>
        <taxon>Nematoda</taxon>
        <taxon>Chromadorea</taxon>
        <taxon>Rhabditida</taxon>
        <taxon>Spirurina</taxon>
        <taxon>Spiruromorpha</taxon>
        <taxon>Thelazioidea</taxon>
        <taxon>Thelaziidae</taxon>
        <taxon>Thelazia</taxon>
    </lineage>
</organism>
<evidence type="ECO:0000313" key="9">
    <source>
        <dbReference type="WBParaSite" id="TCLT_0000595601-mRNA-1"/>
    </source>
</evidence>
<dbReference type="Pfam" id="PF08293">
    <property type="entry name" value="MRP-S33"/>
    <property type="match status" value="1"/>
</dbReference>
<dbReference type="PANTHER" id="PTHR13362:SF2">
    <property type="entry name" value="SMALL RIBOSOMAL SUBUNIT PROTEIN MS33"/>
    <property type="match status" value="1"/>
</dbReference>
<dbReference type="EMBL" id="UYYF01004375">
    <property type="protein sequence ID" value="VDN03249.1"/>
    <property type="molecule type" value="Genomic_DNA"/>
</dbReference>